<accession>A0ABS5W660</accession>
<organism evidence="2 3">
    <name type="scientific">Croceibacterium selenioxidans</name>
    <dbReference type="NCBI Taxonomy" id="2838833"/>
    <lineage>
        <taxon>Bacteria</taxon>
        <taxon>Pseudomonadati</taxon>
        <taxon>Pseudomonadota</taxon>
        <taxon>Alphaproteobacteria</taxon>
        <taxon>Sphingomonadales</taxon>
        <taxon>Erythrobacteraceae</taxon>
        <taxon>Croceibacterium</taxon>
    </lineage>
</organism>
<dbReference type="InterPro" id="IPR037401">
    <property type="entry name" value="SnoaL-like"/>
</dbReference>
<dbReference type="InterPro" id="IPR032710">
    <property type="entry name" value="NTF2-like_dom_sf"/>
</dbReference>
<feature type="domain" description="SnoaL-like" evidence="1">
    <location>
        <begin position="39"/>
        <end position="166"/>
    </location>
</feature>
<sequence>MAKNWVVAAAAMGGIAVGALIVPHVPGFAATNTEAAESALADRIAIEDLVTRYYAHFGTKNASAFGDYYTENAVFDVNGIISTGKKEIEALYAGTQDEPDNVTNEGVFHMVLSNPVIDVQGDKATATFLWTGISNPDPKAPPQVAEHGREYDKLVKQDGKWLIAKRVVIADSALPERYAATYQPRLDYDINAQ</sequence>
<reference evidence="2 3" key="1">
    <citation type="submission" date="2021-05" db="EMBL/GenBank/DDBJ databases">
        <title>Croceibacterium sp. LX-88 genome sequence.</title>
        <authorList>
            <person name="Luo X."/>
        </authorList>
    </citation>
    <scope>NUCLEOTIDE SEQUENCE [LARGE SCALE GENOMIC DNA]</scope>
    <source>
        <strain evidence="2 3">LX-88</strain>
    </source>
</reference>
<evidence type="ECO:0000313" key="2">
    <source>
        <dbReference type="EMBL" id="MBT2134827.1"/>
    </source>
</evidence>
<keyword evidence="3" id="KW-1185">Reference proteome</keyword>
<dbReference type="CDD" id="cd00531">
    <property type="entry name" value="NTF2_like"/>
    <property type="match status" value="1"/>
</dbReference>
<dbReference type="EMBL" id="JAHFVK010000002">
    <property type="protein sequence ID" value="MBT2134827.1"/>
    <property type="molecule type" value="Genomic_DNA"/>
</dbReference>
<dbReference type="Gene3D" id="3.10.450.50">
    <property type="match status" value="1"/>
</dbReference>
<comment type="caution">
    <text evidence="2">The sequence shown here is derived from an EMBL/GenBank/DDBJ whole genome shotgun (WGS) entry which is preliminary data.</text>
</comment>
<evidence type="ECO:0000259" key="1">
    <source>
        <dbReference type="Pfam" id="PF13577"/>
    </source>
</evidence>
<dbReference type="Pfam" id="PF13577">
    <property type="entry name" value="SnoaL_4"/>
    <property type="match status" value="1"/>
</dbReference>
<name>A0ABS5W660_9SPHN</name>
<evidence type="ECO:0000313" key="3">
    <source>
        <dbReference type="Proteomes" id="UP000811255"/>
    </source>
</evidence>
<protein>
    <submittedName>
        <fullName evidence="2">Nuclear transport factor 2 family protein</fullName>
    </submittedName>
</protein>
<dbReference type="RefSeq" id="WP_214536442.1">
    <property type="nucleotide sequence ID" value="NZ_JAHFVK010000002.1"/>
</dbReference>
<dbReference type="Proteomes" id="UP000811255">
    <property type="component" value="Unassembled WGS sequence"/>
</dbReference>
<proteinExistence type="predicted"/>
<gene>
    <name evidence="2" type="ORF">KK137_10815</name>
</gene>
<dbReference type="SUPFAM" id="SSF54427">
    <property type="entry name" value="NTF2-like"/>
    <property type="match status" value="1"/>
</dbReference>